<sequence>MIRGEMSTVSKSESEEFVSVSNDAGSTHGTAEPVAVVGISCRVPGARDPREFWELLTSGGQAVTDVPADRWNAADFYDPDRSAPGRANTRWGGFIEDVDRFDAAFFGISPREAAEMDPQQRLALELGWEALERAGIDPSSLTGSRTGVFAGAIWDDYATLKHRQGGAAITPHTVTGLHRGVIANRLSYTLGLRGPSMVVDSGQSSSLVAVHLACESLRRGESELALAGGVSLNLVPDSTIGASKFGGLSPDGRAYTFDARANGYVRGEGGGFVVLKRLSRALADGDQVLAVIRGSAVNNGGAAKGMTTPDAQAQEAVLREAHEQAGTAPADVRYVELHGTGTPVGDPIEATALGAALGTGRPAGRPLLVGSVKTNIGHLEGAAGIAGLIKAVLALRGRALPASLNYETPNPAIPFEELNLRVNTEYLPWEPEHDGQRMVVGVSSFGMGGTNAHVVLEEAPAAAEGASGDEPSVGGDGGGGARGRGGVVPWVVSARTPAALDAQIGRLAAFASRDRADGVDAGAVARVLADGRAEFEHRAVALGAGTSDLVQALADPDGLIRGTASGVGRVAFVFPGQGTQWAGMGAELLVASEEFAASMAECEAALAPYVDWSLEAVVRQAPGAPSLERVDVVQPVTFAVMVSLAKVWQHHGVTPQAVVGHSQGEIAAAYVAGALTLDDAARVVTLRSQSIATHLAGKGGMISLALSETDALQRLVGFDGLSVAAVNGPTATVVSGDPVQIEELAQACKADGVRARVIPVDYASHSRQVESIEGELAEVLAGLAPQIPRVPFFSTLDDTWITEPALDGSYWYRNLRHRVGFAPAVDTLATEEEGFTHFIEVSAHPVLTMALPDTVTGLGTLRREEGGQERLVASLAEAWANGLPVDWSPLLPAPTGHHPGLHDLPTYAFQTERHWLGEIEALAPAAELPVQPAVFRAEAAESSAAESEALGRDEQLRVILDKVRAQTAHVLGYATGGQIEAGRTFREAGCTSLTGVDLRNRINAAFGVRMAPSMIFDFPTPEALAEQLLVLVHGEAAGEPANGEQRAAVEAVAGAVDEPVAIVGMACRLPGGVASPEDLWRLVAGGGDAISEFPQDRGWDVEGLYHPDPEHPGTSYVRQGGFIENVAGFDAAFFGISPREALAMDPQQRLLLETSWEAVEDAGIDPTSLRGQQVGVFTGAMTHEYGPSLRDGGEGLDGYLLTGNTASVMSGRVSYTLGLEGPALTVDTACSSSLVALHLAVQALRKGEVDMALAGGVAVMPTPGMFVEFSRQRGLAGDGRSKAFAASADGTSWSEGVGVLLVERLSDARRHGHQVLAVVRGSAVNQDGASNGLTAPNGPSQQRVIRRALADARLAPGDVDVVEAHGTGTRLGDPIEAQALIATYGQGRDAEQPLRLGSLKSNIGHTQAAAGVSGVIKMVQAMRHGVLPKTLHVDEPSDQIDWSAGAVELLTEAVNWPRKEDGGPRRAAVSSFGISGTNAHVVLEEAPAAIESASAGEPSAGGAGVVPWVVSARTPAALDAQIGRLAAFASRDRADGVDAGAVARVLADGRAEFEHRAVALGAGTSDLVQALADPDGLIRGTASGVGRVAFVFPGQGTQWAGMGAELLDASEEFAASMAECEAALAPYVDWSLEAVVRQAPGAPSLERVDVVQPVTFAVMVSLAKVWQHHGVTPQAVVGHSQGEIAAAYVAGALTLDDAARVVTLRSQSIATHLAGKGGMISLALSETDALQRLVGVDGLSVAAVNGPTATVVSGDPVQIEELAQACKADGVRARVIPVDYASHSRQVESIEGELAEVLAGLAPQIPRVPFFSTLDDTWITEPALDGSYWYRNLRHRVGFAPAVDTLATEEEGFTHFIEVSAHPVLTMALPESVVGLGTLRREEGGQERLVASLAEAWANGLPVAWTSLLPAATSRPRLPTYAFQAERYWLENTPAALATGDDWRYRIDWKRLPATEGTERAGLSGRWLAVTPEDHSAQAAAVLTALVGAGAKVEVLTAGADDDREAFAARLAALTAGDEFAGVVSLLDGLVPQVAWVQALGDAGIGAPQWSVTRGAVSVGRDDVPADPEQAMLWGLGRVVALEHPERWAGLVDLPAQPDASALDLMLAVLSGGTGEDQVAVRTTGLHARRLARAPLHGRRPLRDWQPRGTVLVTGGTGALGGHAARWLARHGAEHLLLVSRSGEQAPGVAELTAELSVLGTRVTVAACDVADPDAMRAVLDGIPADAPLTAVLHTAGALDDGIVDTLTAEQIRRAHHAKAVGASVLDELTRDLDLDAFVLFSSVSSTLGIPGQGNYAPHNAYLDALAARRRAAGRAAVSVAWGPWDGGGMAAGDGVAERLRDHGVPGMDPELALAALESVLGRDETAITVADIDWDRFYLAYSSGRPQPLVEELPEVRRIIDARESATAGPGGSSASGGNPLAERLASAAPGERTEILLGLVRAQAAAVLRMRSPEDVAADRAFKDIGFDSLAGVELRNRLTRATGLALPATLVFDHPTPLALVSLLRTEFLGDEETAESRQSAGARPVGAGAGAGVGVGVDDDPIAIVAMSCRYPGGIRSPEDLWRMLAEGGEGITPFPTDRGWDLDGLYDADPDALGRAYVREGGFLHDAAEFDAEFFGVSPREALAMDPQQRMLLATSWEAFERAGIEPGSLRGSSTGVFIGLSYQDYAARVPNAPRGVEGYLLTGSTPSVASGRIAYTFGLEGPAATVDTACSSSLTALHLAVRALRSGECSMALAGGVAMMATPHMFVEFSRQRALAPDGRSKAFSADADGFGAAEGVGLLLVERLSDARRNGHPVLAVVRGTAVNQDGASNGLTAPNGPSQQRVIRQALADARLAPGDIDAVETHGTGTSLGDPIEAQGLQATYGKERPAERPLAIGSVKSNIGHTQAAAGAAGIMKMVLAMRHGTLPKTLHADEPSAHVDWANSGLALVTEPIDWPAGPGPRRAAVSSFGISGTNAHVVLEQAPETAADVPVATDAPAFPRHLPWVLSAKDEQSLRGQAAALHGWLTGTGAGGFPDAADDAGGPDRLRDIGYALATSRTAFAHRAAVTAADRDGFLEGLATLARGGSSAHVHLDTARDGTTAFLFTGQGSQRPGAGRELYDQYPVFARALDEICAHLDGHLELPLLDVMFAAEGSAEAALLDETRYTQCALFALEVALFRLVESWGMRPAALLGHSVGEIAAAHVAGVFSLADAARLVAARGRLMQELPAGGAMLAVQAAEDEIRAWLAAEERYAGRLDVAAVNGPEAAVLSGDADAAREAEAYWTRLGRRTRALRVSHAFHSAHMDGMLDGFRTVLETVEFRRPSLTVVSNVTGLAAGPDELCDPEYWVRHVRGTVRFLDGVRVLRDLGVRTCLELGPDGVLTAMAADGLSDTPADSVLSSPVGSPADSAADAAPDVLRPRPLLVALLRRKRSETETVADALGRAHAHGTGPDWHAWFAGTGARRVDLPTYSFRRDRYWLDAPAEDTAVDTAGLGLGAADHPLLGAVVSLPDRDGLLLTGRLSLRTHPWLADHAVLGSVLLPGTAMVELAAHAAESAGLRDVRELTLLEPLVLPEHGGVELRVTVGEPVADPAGEPDGGPVGREPAGDGARPVSLHSRLADAPAGTPWSCHATGLLASDRPEPPAEPGRADAWPPQGAEQIPLDGLYERLDGNGLAFGPLFQGLNAVWRYEGEVFADIALPTTTNATAEGGAHEAAAPYGIHPALLDASLHAIAVGGLVDEPEVVRVPFHWSGVTVHAAGAAAARVRLVSAGKDAVSLSLTDGEGRPLVSVERLTLRPATAGPTAASRVVGLMHRVAWRPYALASASSPASAASAASVHEQDPRLSSYGPTAVLGKDELKVAAALESAGVEVGLYPDLAALAWDVAAGAPAPRTVLAPLPAGPADSGAEGVRGTVARTLGLLQAWLADEHLSGARLLLVTRGAVRDPEGSGGADGGEDLSHAAAWGLVRTAQTENPGRFGLLDLADDASSYRALPSVLSDAGLRDEPQLALHDGTVRLARLASVRPGPGTGAPALAPEGTVLLTGGTGGLGGIVARHVVSEWGVRRLLLLSRRGPDAPGAGELVRELEALGAEVSVTACDVADRTALTAVLDAVPAEHPLTAVVHTAGVLSDGTVPSMTAQDVERVLRPKVDAAFLLDELTSTPDHDLAAFVMFSSAAAVFGGAGQGAYAAANATLDALARRRRAAGLPAHSLGWGLWAENSGMTGGLGPADLRRMSRAGIGGISDAEGIALLDAALRDDRYPVLLPLRLDAAGLRDAAGNDPAGIPALFRDVVGARTVRPRPSAASATATAGTAGTAGAPGTAAGAAAPAAVTLADRAAAVDGPARQRLLLEFVVGEVAEVLGHARGHRIDAERGFLDLGFDSLTAVELRNRLNSAGGLALPATLVFDHPSPAALASHLDAELPRGAAGQDGEGDEDGGGSTATRSTADTDALLAQLTRLEGALVLTGLSDAPGSEEVLEHLRSLRSMVTGESGTGNGNRAVNGNGNGTTSGGSGTGDRSYADGAGGGSEDGAGVPDFMNASAEELFGLLDMDASTD</sequence>
<evidence type="ECO:0000256" key="10">
    <source>
        <dbReference type="ARBA" id="ARBA00050146"/>
    </source>
</evidence>
<dbReference type="PROSITE" id="PS00606">
    <property type="entry name" value="KS3_1"/>
    <property type="match status" value="2"/>
</dbReference>
<dbReference type="InterPro" id="IPR014031">
    <property type="entry name" value="Ketoacyl_synth_C"/>
</dbReference>
<feature type="region of interest" description="Disordered" evidence="14">
    <location>
        <begin position="462"/>
        <end position="481"/>
    </location>
</feature>
<evidence type="ECO:0000256" key="13">
    <source>
        <dbReference type="PROSITE-ProRule" id="PRU01363"/>
    </source>
</evidence>
<dbReference type="InterPro" id="IPR014030">
    <property type="entry name" value="Ketoacyl_synth_N"/>
</dbReference>
<dbReference type="Pfam" id="PF00550">
    <property type="entry name" value="PP-binding"/>
    <property type="match status" value="3"/>
</dbReference>
<dbReference type="Pfam" id="PF08659">
    <property type="entry name" value="KR"/>
    <property type="match status" value="2"/>
</dbReference>
<evidence type="ECO:0000256" key="8">
    <source>
        <dbReference type="ARBA" id="ARBA00023268"/>
    </source>
</evidence>
<dbReference type="SUPFAM" id="SSF53901">
    <property type="entry name" value="Thiolase-like"/>
    <property type="match status" value="3"/>
</dbReference>
<dbReference type="Pfam" id="PF22953">
    <property type="entry name" value="SpnB_Rossmann"/>
    <property type="match status" value="1"/>
</dbReference>
<feature type="compositionally biased region" description="Low complexity" evidence="14">
    <location>
        <begin position="3388"/>
        <end position="3401"/>
    </location>
</feature>
<evidence type="ECO:0000256" key="12">
    <source>
        <dbReference type="ARBA" id="ARBA00064887"/>
    </source>
</evidence>
<dbReference type="CDD" id="cd08956">
    <property type="entry name" value="KR_3_FAS_SDR_x"/>
    <property type="match status" value="1"/>
</dbReference>
<evidence type="ECO:0000256" key="5">
    <source>
        <dbReference type="ARBA" id="ARBA00022679"/>
    </source>
</evidence>
<dbReference type="InterPro" id="IPR013968">
    <property type="entry name" value="PKS_KR"/>
</dbReference>
<evidence type="ECO:0000259" key="16">
    <source>
        <dbReference type="PROSITE" id="PS52004"/>
    </source>
</evidence>
<feature type="domain" description="Carrier" evidence="15">
    <location>
        <begin position="2436"/>
        <end position="2511"/>
    </location>
</feature>
<dbReference type="Gene3D" id="3.40.50.720">
    <property type="entry name" value="NAD(P)-binding Rossmann-like Domain"/>
    <property type="match status" value="2"/>
</dbReference>
<dbReference type="FunFam" id="3.40.366.10:FF:000002">
    <property type="entry name" value="Probable polyketide synthase 2"/>
    <property type="match status" value="3"/>
</dbReference>
<dbReference type="SUPFAM" id="SSF47336">
    <property type="entry name" value="ACP-like"/>
    <property type="match status" value="3"/>
</dbReference>
<keyword evidence="5" id="KW-0808">Transferase</keyword>
<dbReference type="InterPro" id="IPR057326">
    <property type="entry name" value="KR_dom"/>
</dbReference>
<dbReference type="CDD" id="cd00833">
    <property type="entry name" value="PKS"/>
    <property type="match status" value="3"/>
</dbReference>
<dbReference type="InterPro" id="IPR055123">
    <property type="entry name" value="SpnB-like_Rossmann"/>
</dbReference>
<dbReference type="InterPro" id="IPR020807">
    <property type="entry name" value="PKS_DH"/>
</dbReference>
<evidence type="ECO:0000256" key="3">
    <source>
        <dbReference type="ARBA" id="ARBA00022450"/>
    </source>
</evidence>
<dbReference type="FunFam" id="3.40.47.10:FF:000019">
    <property type="entry name" value="Polyketide synthase type I"/>
    <property type="match status" value="3"/>
</dbReference>
<dbReference type="InterPro" id="IPR014043">
    <property type="entry name" value="Acyl_transferase_dom"/>
</dbReference>
<keyword evidence="7" id="KW-0045">Antibiotic biosynthesis</keyword>
<feature type="domain" description="Ketosynthase family 3 (KS3)" evidence="16">
    <location>
        <begin position="31"/>
        <end position="458"/>
    </location>
</feature>
<comment type="subunit">
    <text evidence="12">Homodimer. Pikromycin PKS consists of a combination of multimodular (PikAI and PikAII) and monomodular (PikAIII and PikAIV) polypeptides each coding for a functional synthase subunit which participates in 1 (monomodular) or 2 (multimodular) of the six FAS-like elongation steps required for formation of the polyketide. Module 1, 2, 3, 4, 5, and 6 participating in biosynthesis steps 1, 2, 3, 4, 5, and 6, respectively.</text>
</comment>
<feature type="compositionally biased region" description="Low complexity" evidence="14">
    <location>
        <begin position="4293"/>
        <end position="4311"/>
    </location>
</feature>
<comment type="cofactor">
    <cofactor evidence="1">
        <name>pantetheine 4'-phosphate</name>
        <dbReference type="ChEBI" id="CHEBI:47942"/>
    </cofactor>
</comment>
<comment type="catalytic activity">
    <reaction evidence="11">
        <text>5 (S)-methylmalonyl-CoA + malonyl-CoA + 5 NADPH + 11 H(+) = 10-deoxymethynolide + 6 CO2 + 5 NADP(+) + 6 CoA + 2 H2O</text>
        <dbReference type="Rhea" id="RHEA:43056"/>
        <dbReference type="ChEBI" id="CHEBI:15377"/>
        <dbReference type="ChEBI" id="CHEBI:15378"/>
        <dbReference type="ChEBI" id="CHEBI:16526"/>
        <dbReference type="ChEBI" id="CHEBI:29461"/>
        <dbReference type="ChEBI" id="CHEBI:57287"/>
        <dbReference type="ChEBI" id="CHEBI:57327"/>
        <dbReference type="ChEBI" id="CHEBI:57384"/>
        <dbReference type="ChEBI" id="CHEBI:57783"/>
        <dbReference type="ChEBI" id="CHEBI:58349"/>
        <dbReference type="EC" id="2.3.1.239"/>
    </reaction>
</comment>
<dbReference type="SUPFAM" id="SSF55048">
    <property type="entry name" value="Probable ACP-binding domain of malonyl-CoA ACP transacylase"/>
    <property type="match status" value="3"/>
</dbReference>
<dbReference type="Pfam" id="PF21089">
    <property type="entry name" value="PKS_DH_N"/>
    <property type="match status" value="1"/>
</dbReference>
<dbReference type="SMART" id="SM01294">
    <property type="entry name" value="PKS_PP_betabranch"/>
    <property type="match status" value="3"/>
</dbReference>
<dbReference type="InterPro" id="IPR032821">
    <property type="entry name" value="PKS_assoc"/>
</dbReference>
<dbReference type="InterPro" id="IPR049551">
    <property type="entry name" value="PKS_DH_C"/>
</dbReference>
<dbReference type="GO" id="GO:0006633">
    <property type="term" value="P:fatty acid biosynthetic process"/>
    <property type="evidence" value="ECO:0007669"/>
    <property type="project" value="InterPro"/>
</dbReference>
<feature type="region of interest" description="Disordered" evidence="14">
    <location>
        <begin position="3381"/>
        <end position="3401"/>
    </location>
</feature>
<organism evidence="18 19">
    <name type="scientific">Streptomyces venezuelae</name>
    <dbReference type="NCBI Taxonomy" id="54571"/>
    <lineage>
        <taxon>Bacteria</taxon>
        <taxon>Bacillati</taxon>
        <taxon>Actinomycetota</taxon>
        <taxon>Actinomycetes</taxon>
        <taxon>Kitasatosporales</taxon>
        <taxon>Streptomycetaceae</taxon>
        <taxon>Streptomyces</taxon>
    </lineage>
</organism>
<dbReference type="Gene3D" id="3.40.366.10">
    <property type="entry name" value="Malonyl-Coenzyme A Acyl Carrier Protein, domain 2"/>
    <property type="match status" value="3"/>
</dbReference>
<feature type="compositionally biased region" description="Low complexity" evidence="14">
    <location>
        <begin position="462"/>
        <end position="473"/>
    </location>
</feature>
<dbReference type="Pfam" id="PF00109">
    <property type="entry name" value="ketoacyl-synt"/>
    <property type="match status" value="3"/>
</dbReference>
<dbReference type="SMART" id="SM00822">
    <property type="entry name" value="PKS_KR"/>
    <property type="match status" value="2"/>
</dbReference>
<dbReference type="FunFam" id="3.40.50.720:FF:000550">
    <property type="entry name" value="AmphB polyketide synthase"/>
    <property type="match status" value="1"/>
</dbReference>
<feature type="domain" description="Ketosynthase family 3 (KS3)" evidence="16">
    <location>
        <begin position="2543"/>
        <end position="2969"/>
    </location>
</feature>
<evidence type="ECO:0000256" key="4">
    <source>
        <dbReference type="ARBA" id="ARBA00022553"/>
    </source>
</evidence>
<dbReference type="Proteomes" id="UP000324106">
    <property type="component" value="Chromosome"/>
</dbReference>
<dbReference type="PANTHER" id="PTHR43775">
    <property type="entry name" value="FATTY ACID SYNTHASE"/>
    <property type="match status" value="1"/>
</dbReference>
<dbReference type="InterPro" id="IPR036291">
    <property type="entry name" value="NAD(P)-bd_dom_sf"/>
</dbReference>
<dbReference type="InterPro" id="IPR016035">
    <property type="entry name" value="Acyl_Trfase/lysoPLipase"/>
</dbReference>
<feature type="domain" description="Carrier" evidence="15">
    <location>
        <begin position="4334"/>
        <end position="4412"/>
    </location>
</feature>
<feature type="domain" description="Carrier" evidence="15">
    <location>
        <begin position="954"/>
        <end position="1032"/>
    </location>
</feature>
<dbReference type="Pfam" id="PF14765">
    <property type="entry name" value="PS-DH"/>
    <property type="match status" value="1"/>
</dbReference>
<gene>
    <name evidence="18" type="ORF">DEJ46_14310</name>
</gene>
<feature type="active site" description="Proton acceptor; for dehydratase activity" evidence="13">
    <location>
        <position position="3521"/>
    </location>
</feature>
<keyword evidence="6" id="KW-0521">NADP</keyword>
<dbReference type="PANTHER" id="PTHR43775:SF51">
    <property type="entry name" value="INACTIVE PHENOLPHTHIOCEROL SYNTHESIS POLYKETIDE SYNTHASE TYPE I PKS1-RELATED"/>
    <property type="match status" value="1"/>
</dbReference>
<dbReference type="PROSITE" id="PS50075">
    <property type="entry name" value="CARRIER"/>
    <property type="match status" value="3"/>
</dbReference>
<name>A0A5P2APB8_STRVZ</name>
<feature type="region of interest" description="N-terminal hotdog fold" evidence="13">
    <location>
        <begin position="3489"/>
        <end position="3631"/>
    </location>
</feature>
<dbReference type="FunFam" id="1.10.1200.10:FF:000007">
    <property type="entry name" value="Probable polyketide synthase pks17"/>
    <property type="match status" value="2"/>
</dbReference>
<comment type="catalytic activity">
    <reaction evidence="10">
        <text>6 (S)-methylmalonyl-CoA + malonyl-CoA + 5 NADPH + 12 H(+) = narbonolide + 7 CO2 + 5 NADP(+) + 7 CoA + 2 H2O</text>
        <dbReference type="Rhea" id="RHEA:42844"/>
        <dbReference type="ChEBI" id="CHEBI:15377"/>
        <dbReference type="ChEBI" id="CHEBI:15378"/>
        <dbReference type="ChEBI" id="CHEBI:16526"/>
        <dbReference type="ChEBI" id="CHEBI:29650"/>
        <dbReference type="ChEBI" id="CHEBI:57287"/>
        <dbReference type="ChEBI" id="CHEBI:57327"/>
        <dbReference type="ChEBI" id="CHEBI:57384"/>
        <dbReference type="ChEBI" id="CHEBI:57783"/>
        <dbReference type="ChEBI" id="CHEBI:58349"/>
        <dbReference type="EC" id="2.3.1.240"/>
    </reaction>
</comment>
<dbReference type="SUPFAM" id="SSF52151">
    <property type="entry name" value="FabD/lysophospholipase-like"/>
    <property type="match status" value="3"/>
</dbReference>
<dbReference type="GO" id="GO:0033068">
    <property type="term" value="P:macrolide biosynthetic process"/>
    <property type="evidence" value="ECO:0007669"/>
    <property type="project" value="UniProtKB-ARBA"/>
</dbReference>
<dbReference type="SMART" id="SM00826">
    <property type="entry name" value="PKS_DH"/>
    <property type="match status" value="1"/>
</dbReference>
<dbReference type="FunFam" id="3.40.50.720:FF:001809">
    <property type="entry name" value="Narbonolide/10-deoxymethynolide synthase PikA1, modules 1 and 2"/>
    <property type="match status" value="1"/>
</dbReference>
<dbReference type="InterPro" id="IPR016039">
    <property type="entry name" value="Thiolase-like"/>
</dbReference>
<keyword evidence="8" id="KW-0511">Multifunctional enzyme</keyword>
<proteinExistence type="predicted"/>
<dbReference type="PROSITE" id="PS00012">
    <property type="entry name" value="PHOSPHOPANTETHEINE"/>
    <property type="match status" value="2"/>
</dbReference>
<dbReference type="PROSITE" id="PS52004">
    <property type="entry name" value="KS3_2"/>
    <property type="match status" value="3"/>
</dbReference>
<dbReference type="InterPro" id="IPR042104">
    <property type="entry name" value="PKS_dehydratase_sf"/>
</dbReference>
<feature type="region of interest" description="Disordered" evidence="14">
    <location>
        <begin position="3620"/>
        <end position="3644"/>
    </location>
</feature>
<dbReference type="EMBL" id="CP029194">
    <property type="protein sequence ID" value="QES20134.1"/>
    <property type="molecule type" value="Genomic_DNA"/>
</dbReference>
<keyword evidence="4" id="KW-0597">Phosphoprotein</keyword>
<evidence type="ECO:0000313" key="19">
    <source>
        <dbReference type="Proteomes" id="UP000324106"/>
    </source>
</evidence>
<dbReference type="InterPro" id="IPR001227">
    <property type="entry name" value="Ac_transferase_dom_sf"/>
</dbReference>
<dbReference type="PROSITE" id="PS52019">
    <property type="entry name" value="PKS_MFAS_DH"/>
    <property type="match status" value="1"/>
</dbReference>
<feature type="region of interest" description="Disordered" evidence="14">
    <location>
        <begin position="1"/>
        <end position="29"/>
    </location>
</feature>
<feature type="compositionally biased region" description="Low complexity" evidence="14">
    <location>
        <begin position="7"/>
        <end position="21"/>
    </location>
</feature>
<protein>
    <submittedName>
        <fullName evidence="18">Polyketide synthase</fullName>
    </submittedName>
</protein>
<dbReference type="InterPro" id="IPR020806">
    <property type="entry name" value="PKS_PP-bd"/>
</dbReference>
<dbReference type="SMART" id="SM00823">
    <property type="entry name" value="PKS_PP"/>
    <property type="match status" value="3"/>
</dbReference>
<dbReference type="GO" id="GO:0004312">
    <property type="term" value="F:fatty acid synthase activity"/>
    <property type="evidence" value="ECO:0007669"/>
    <property type="project" value="TreeGrafter"/>
</dbReference>
<evidence type="ECO:0000256" key="9">
    <source>
        <dbReference type="ARBA" id="ARBA00023315"/>
    </source>
</evidence>
<feature type="domain" description="PKS/mFAS DH" evidence="17">
    <location>
        <begin position="3489"/>
        <end position="3793"/>
    </location>
</feature>
<dbReference type="Gene3D" id="3.40.47.10">
    <property type="match status" value="3"/>
</dbReference>
<dbReference type="Gene3D" id="3.30.70.3290">
    <property type="match status" value="3"/>
</dbReference>
<evidence type="ECO:0000256" key="14">
    <source>
        <dbReference type="SAM" id="MobiDB-lite"/>
    </source>
</evidence>
<dbReference type="InterPro" id="IPR018201">
    <property type="entry name" value="Ketoacyl_synth_AS"/>
</dbReference>
<evidence type="ECO:0000256" key="7">
    <source>
        <dbReference type="ARBA" id="ARBA00023194"/>
    </source>
</evidence>
<evidence type="ECO:0000256" key="6">
    <source>
        <dbReference type="ARBA" id="ARBA00022857"/>
    </source>
</evidence>
<comment type="pathway">
    <text evidence="2">Antibiotic biosynthesis.</text>
</comment>
<dbReference type="CDD" id="cd08952">
    <property type="entry name" value="KR_1_SDR_x"/>
    <property type="match status" value="1"/>
</dbReference>
<evidence type="ECO:0000259" key="17">
    <source>
        <dbReference type="PROSITE" id="PS52019"/>
    </source>
</evidence>
<evidence type="ECO:0000313" key="18">
    <source>
        <dbReference type="EMBL" id="QES20134.1"/>
    </source>
</evidence>
<evidence type="ECO:0000256" key="2">
    <source>
        <dbReference type="ARBA" id="ARBA00004792"/>
    </source>
</evidence>
<feature type="active site" description="Proton donor; for dehydratase activity" evidence="13">
    <location>
        <position position="3715"/>
    </location>
</feature>
<reference evidence="18 19" key="1">
    <citation type="submission" date="2018-05" db="EMBL/GenBank/DDBJ databases">
        <title>Streptomyces venezuelae.</title>
        <authorList>
            <person name="Kim W."/>
            <person name="Lee N."/>
            <person name="Cho B.-K."/>
        </authorList>
    </citation>
    <scope>NUCLEOTIDE SEQUENCE [LARGE SCALE GENOMIC DNA]</scope>
    <source>
        <strain evidence="18 19">ATCC 15068</strain>
    </source>
</reference>
<dbReference type="InterPro" id="IPR009081">
    <property type="entry name" value="PP-bd_ACP"/>
</dbReference>
<dbReference type="GO" id="GO:0031177">
    <property type="term" value="F:phosphopantetheine binding"/>
    <property type="evidence" value="ECO:0007669"/>
    <property type="project" value="InterPro"/>
</dbReference>
<keyword evidence="9" id="KW-0012">Acyltransferase</keyword>
<dbReference type="SMART" id="SM00827">
    <property type="entry name" value="PKS_AT"/>
    <property type="match status" value="3"/>
</dbReference>
<evidence type="ECO:0000256" key="1">
    <source>
        <dbReference type="ARBA" id="ARBA00001957"/>
    </source>
</evidence>
<dbReference type="InterPro" id="IPR020841">
    <property type="entry name" value="PKS_Beta-ketoAc_synthase_dom"/>
</dbReference>
<dbReference type="SMART" id="SM00825">
    <property type="entry name" value="PKS_KS"/>
    <property type="match status" value="3"/>
</dbReference>
<feature type="region of interest" description="Disordered" evidence="14">
    <location>
        <begin position="2405"/>
        <end position="2427"/>
    </location>
</feature>
<dbReference type="InterPro" id="IPR016036">
    <property type="entry name" value="Malonyl_transacylase_ACP-bd"/>
</dbReference>
<feature type="compositionally biased region" description="Gly residues" evidence="14">
    <location>
        <begin position="4494"/>
        <end position="4505"/>
    </location>
</feature>
<dbReference type="InterPro" id="IPR050091">
    <property type="entry name" value="PKS_NRPS_Biosynth_Enz"/>
</dbReference>
<dbReference type="GO" id="GO:0004315">
    <property type="term" value="F:3-oxoacyl-[acyl-carrier-protein] synthase activity"/>
    <property type="evidence" value="ECO:0007669"/>
    <property type="project" value="InterPro"/>
</dbReference>
<dbReference type="SUPFAM" id="SSF51735">
    <property type="entry name" value="NAD(P)-binding Rossmann-fold domains"/>
    <property type="match status" value="4"/>
</dbReference>
<dbReference type="Pfam" id="PF16197">
    <property type="entry name" value="KAsynt_C_assoc"/>
    <property type="match status" value="3"/>
</dbReference>
<dbReference type="Gene3D" id="1.10.1200.10">
    <property type="entry name" value="ACP-like"/>
    <property type="match status" value="3"/>
</dbReference>
<evidence type="ECO:0000259" key="15">
    <source>
        <dbReference type="PROSITE" id="PS50075"/>
    </source>
</evidence>
<accession>A0A5P2APB8</accession>
<evidence type="ECO:0000256" key="11">
    <source>
        <dbReference type="ARBA" id="ARBA00051474"/>
    </source>
</evidence>
<dbReference type="Gene3D" id="3.10.129.110">
    <property type="entry name" value="Polyketide synthase dehydratase"/>
    <property type="match status" value="1"/>
</dbReference>
<feature type="domain" description="Ketosynthase family 3 (KS3)" evidence="16">
    <location>
        <begin position="1057"/>
        <end position="1485"/>
    </location>
</feature>
<feature type="region of interest" description="Disordered" evidence="14">
    <location>
        <begin position="4289"/>
        <end position="4311"/>
    </location>
</feature>
<feature type="region of interest" description="Disordered" evidence="14">
    <location>
        <begin position="3576"/>
        <end position="3601"/>
    </location>
</feature>
<dbReference type="Pfam" id="PF02801">
    <property type="entry name" value="Ketoacyl-synt_C"/>
    <property type="match status" value="3"/>
</dbReference>
<dbReference type="Pfam" id="PF00698">
    <property type="entry name" value="Acyl_transf_1"/>
    <property type="match status" value="3"/>
</dbReference>
<dbReference type="InterPro" id="IPR049900">
    <property type="entry name" value="PKS_mFAS_DH"/>
</dbReference>
<feature type="region of interest" description="Disordered" evidence="14">
    <location>
        <begin position="4478"/>
        <end position="4528"/>
    </location>
</feature>
<keyword evidence="3" id="KW-0596">Phosphopantetheine</keyword>
<feature type="region of interest" description="C-terminal hotdog fold" evidence="13">
    <location>
        <begin position="3646"/>
        <end position="3793"/>
    </location>
</feature>
<dbReference type="InterPro" id="IPR049552">
    <property type="entry name" value="PKS_DH_N"/>
</dbReference>
<feature type="region of interest" description="Disordered" evidence="14">
    <location>
        <begin position="4414"/>
        <end position="4434"/>
    </location>
</feature>
<dbReference type="InterPro" id="IPR036736">
    <property type="entry name" value="ACP-like_sf"/>
</dbReference>
<dbReference type="InterPro" id="IPR006162">
    <property type="entry name" value="Ppantetheine_attach_site"/>
</dbReference>